<dbReference type="Proteomes" id="UP000567922">
    <property type="component" value="Unassembled WGS sequence"/>
</dbReference>
<protein>
    <submittedName>
        <fullName evidence="1">Uncharacterized protein</fullName>
    </submittedName>
</protein>
<accession>A0A839RTF9</accession>
<evidence type="ECO:0000313" key="1">
    <source>
        <dbReference type="EMBL" id="MBB3040165.1"/>
    </source>
</evidence>
<dbReference type="AlphaFoldDB" id="A0A839RTF9"/>
<comment type="caution">
    <text evidence="1">The sequence shown here is derived from an EMBL/GenBank/DDBJ whole genome shotgun (WGS) entry which is preliminary data.</text>
</comment>
<name>A0A839RTF9_9ACTN</name>
<dbReference type="OrthoDB" id="3634697at2"/>
<keyword evidence="2" id="KW-1185">Reference proteome</keyword>
<dbReference type="RefSeq" id="WP_064442276.1">
    <property type="nucleotide sequence ID" value="NZ_BDDI01000022.1"/>
</dbReference>
<organism evidence="1 2">
    <name type="scientific">Hoyosella altamirensis</name>
    <dbReference type="NCBI Taxonomy" id="616997"/>
    <lineage>
        <taxon>Bacteria</taxon>
        <taxon>Bacillati</taxon>
        <taxon>Actinomycetota</taxon>
        <taxon>Actinomycetes</taxon>
        <taxon>Mycobacteriales</taxon>
        <taxon>Hoyosellaceae</taxon>
        <taxon>Hoyosella</taxon>
    </lineage>
</organism>
<evidence type="ECO:0000313" key="2">
    <source>
        <dbReference type="Proteomes" id="UP000567922"/>
    </source>
</evidence>
<reference evidence="1 2" key="1">
    <citation type="submission" date="2020-08" db="EMBL/GenBank/DDBJ databases">
        <title>Sequencing the genomes of 1000 actinobacteria strains.</title>
        <authorList>
            <person name="Klenk H.-P."/>
        </authorList>
    </citation>
    <scope>NUCLEOTIDE SEQUENCE [LARGE SCALE GENOMIC DNA]</scope>
    <source>
        <strain evidence="1 2">DSM 45258</strain>
    </source>
</reference>
<gene>
    <name evidence="1" type="ORF">FHU29_004660</name>
</gene>
<proteinExistence type="predicted"/>
<dbReference type="EMBL" id="JACHWS010000009">
    <property type="protein sequence ID" value="MBB3040165.1"/>
    <property type="molecule type" value="Genomic_DNA"/>
</dbReference>
<sequence>MPELYMSRGQVEEYLGLATGSLGRIKMPPPDVIVGPLNDDGSIPRGTVRGWSKETIDEWNKQRPGRGARTDLHG</sequence>